<protein>
    <submittedName>
        <fullName evidence="3">Zincin-like metallopeptidase domain-containing protein</fullName>
    </submittedName>
</protein>
<dbReference type="Pfam" id="PF08401">
    <property type="entry name" value="ArdcN"/>
    <property type="match status" value="1"/>
</dbReference>
<evidence type="ECO:0000313" key="4">
    <source>
        <dbReference type="Proteomes" id="UP001158297"/>
    </source>
</evidence>
<dbReference type="RefSeq" id="WP_279849600.1">
    <property type="nucleotide sequence ID" value="NZ_CAURON010000042.1"/>
</dbReference>
<evidence type="ECO:0000259" key="1">
    <source>
        <dbReference type="Pfam" id="PF08401"/>
    </source>
</evidence>
<accession>A0AA42L8W9</accession>
<dbReference type="GO" id="GO:0003697">
    <property type="term" value="F:single-stranded DNA binding"/>
    <property type="evidence" value="ECO:0007669"/>
    <property type="project" value="InterPro"/>
</dbReference>
<dbReference type="InterPro" id="IPR041459">
    <property type="entry name" value="MPTase-PolyVal"/>
</dbReference>
<dbReference type="EMBL" id="JAODZU010000033">
    <property type="protein sequence ID" value="MDH0365011.1"/>
    <property type="molecule type" value="Genomic_DNA"/>
</dbReference>
<dbReference type="AlphaFoldDB" id="A0AA42L8W9"/>
<gene>
    <name evidence="3" type="ORF">N7330_18465</name>
</gene>
<feature type="domain" description="Polyvalent protein metallopeptidase" evidence="2">
    <location>
        <begin position="151"/>
        <end position="273"/>
    </location>
</feature>
<dbReference type="PIRSF" id="PIRSF037112">
    <property type="entry name" value="Antirestriction_ArdC"/>
    <property type="match status" value="1"/>
</dbReference>
<dbReference type="InterPro" id="IPR013610">
    <property type="entry name" value="ArdC_N"/>
</dbReference>
<name>A0AA42L8W9_9BURK</name>
<dbReference type="Proteomes" id="UP001158297">
    <property type="component" value="Unassembled WGS sequence"/>
</dbReference>
<dbReference type="InterPro" id="IPR017113">
    <property type="entry name" value="Antirestriction_ArdC"/>
</dbReference>
<feature type="domain" description="N-terminal" evidence="1">
    <location>
        <begin position="5"/>
        <end position="125"/>
    </location>
</feature>
<organism evidence="3 4">
    <name type="scientific">Comamonas aquatica</name>
    <dbReference type="NCBI Taxonomy" id="225991"/>
    <lineage>
        <taxon>Bacteria</taxon>
        <taxon>Pseudomonadati</taxon>
        <taxon>Pseudomonadota</taxon>
        <taxon>Betaproteobacteria</taxon>
        <taxon>Burkholderiales</taxon>
        <taxon>Comamonadaceae</taxon>
        <taxon>Comamonas</taxon>
    </lineage>
</organism>
<sequence>MSKIDLYQSVTDRIVAALEAGAPPWICPWGRGPALSAPVNLGSGRPYQGINVLLLNLQAMSRGFALNRWLTYRQAQALGAQVRRGEQGTTVVFFKMLEVQGHAAQATQPEDRRKVVPLLRAFTVFNAAQLEGLPEGLLPAPAPQHWSPVTAADEVLAHSGAVIRYGGTQAFYSPAQDCIQLPEPGRFETADAYYRVALHELTHWSGHATRCNRPLQGRQHIEAYAFEELVAEIGSAFLCGHCGLPGSLQHASYVQDWLRALRNDRRLIFTAAALAQKASDYLLTGLAQPDAAMALHTQEAA</sequence>
<evidence type="ECO:0000259" key="2">
    <source>
        <dbReference type="Pfam" id="PF18818"/>
    </source>
</evidence>
<evidence type="ECO:0000313" key="3">
    <source>
        <dbReference type="EMBL" id="MDH0365011.1"/>
    </source>
</evidence>
<reference evidence="3" key="1">
    <citation type="submission" date="2022-09" db="EMBL/GenBank/DDBJ databases">
        <title>Intensive care unit water sources are persistently colonized with multi-drug resistant bacteria and are the site of extensive horizontal gene transfer of antibiotic resistance genes.</title>
        <authorList>
            <person name="Diorio-Toth L."/>
        </authorList>
    </citation>
    <scope>NUCLEOTIDE SEQUENCE</scope>
    <source>
        <strain evidence="3">GD04130</strain>
    </source>
</reference>
<proteinExistence type="predicted"/>
<comment type="caution">
    <text evidence="3">The sequence shown here is derived from an EMBL/GenBank/DDBJ whole genome shotgun (WGS) entry which is preliminary data.</text>
</comment>
<dbReference type="Pfam" id="PF18818">
    <property type="entry name" value="MPTase-PolyVal"/>
    <property type="match status" value="1"/>
</dbReference>